<dbReference type="InterPro" id="IPR018649">
    <property type="entry name" value="SHOCT"/>
</dbReference>
<feature type="compositionally biased region" description="Low complexity" evidence="1">
    <location>
        <begin position="64"/>
        <end position="83"/>
    </location>
</feature>
<accession>A0A1C7D733</accession>
<dbReference type="AlphaFoldDB" id="A0A1C7D733"/>
<dbReference type="KEGG" id="anh:A6F65_00947"/>
<feature type="domain" description="SHOCT" evidence="3">
    <location>
        <begin position="87"/>
        <end position="114"/>
    </location>
</feature>
<proteinExistence type="predicted"/>
<evidence type="ECO:0000256" key="1">
    <source>
        <dbReference type="SAM" id="MobiDB-lite"/>
    </source>
</evidence>
<name>A0A1C7D733_9SPHN</name>
<dbReference type="OrthoDB" id="5996503at2"/>
<sequence>MVFYILMGVICAFVCVSMARSKNRETGLWGVLGFFFGIFAVIILAVLEKRPVEGAMTYQGAAGGQASPGSSTPAAMASAPPAASTADELAQWKRLLDDGAIDEDEFRAKKAELLARS</sequence>
<keyword evidence="2" id="KW-0812">Transmembrane</keyword>
<dbReference type="Pfam" id="PF09851">
    <property type="entry name" value="SHOCT"/>
    <property type="match status" value="1"/>
</dbReference>
<keyword evidence="2" id="KW-0472">Membrane</keyword>
<organism evidence="4 5">
    <name type="scientific">Paraurantiacibacter namhicola</name>
    <dbReference type="NCBI Taxonomy" id="645517"/>
    <lineage>
        <taxon>Bacteria</taxon>
        <taxon>Pseudomonadati</taxon>
        <taxon>Pseudomonadota</taxon>
        <taxon>Alphaproteobacteria</taxon>
        <taxon>Sphingomonadales</taxon>
        <taxon>Erythrobacteraceae</taxon>
        <taxon>Paraurantiacibacter</taxon>
    </lineage>
</organism>
<dbReference type="RefSeq" id="WP_067786385.1">
    <property type="nucleotide sequence ID" value="NZ_CP016545.1"/>
</dbReference>
<evidence type="ECO:0000259" key="3">
    <source>
        <dbReference type="Pfam" id="PF09851"/>
    </source>
</evidence>
<evidence type="ECO:0000313" key="4">
    <source>
        <dbReference type="EMBL" id="ANU07257.1"/>
    </source>
</evidence>
<dbReference type="EMBL" id="CP016545">
    <property type="protein sequence ID" value="ANU07257.1"/>
    <property type="molecule type" value="Genomic_DNA"/>
</dbReference>
<keyword evidence="5" id="KW-1185">Reference proteome</keyword>
<reference evidence="4 5" key="1">
    <citation type="submission" date="2016-07" db="EMBL/GenBank/DDBJ databases">
        <title>Complete genome sequence of Altererythrobacter namhicola JCM 16345T, containing esterase-encoding genes.</title>
        <authorList>
            <person name="Cheng H."/>
            <person name="Wu Y.-H."/>
            <person name="Jian S.-L."/>
            <person name="Huo Y.-Y."/>
            <person name="Wang C.-S."/>
            <person name="Xu X.-W."/>
        </authorList>
    </citation>
    <scope>NUCLEOTIDE SEQUENCE [LARGE SCALE GENOMIC DNA]</scope>
    <source>
        <strain evidence="4 5">JCM 16345</strain>
    </source>
</reference>
<gene>
    <name evidence="4" type="ORF">A6F65_00947</name>
</gene>
<feature type="transmembrane region" description="Helical" evidence="2">
    <location>
        <begin position="29"/>
        <end position="47"/>
    </location>
</feature>
<protein>
    <recommendedName>
        <fullName evidence="3">SHOCT domain-containing protein</fullName>
    </recommendedName>
</protein>
<keyword evidence="2" id="KW-1133">Transmembrane helix</keyword>
<feature type="region of interest" description="Disordered" evidence="1">
    <location>
        <begin position="60"/>
        <end position="83"/>
    </location>
</feature>
<dbReference type="Proteomes" id="UP000092698">
    <property type="component" value="Chromosome"/>
</dbReference>
<evidence type="ECO:0000256" key="2">
    <source>
        <dbReference type="SAM" id="Phobius"/>
    </source>
</evidence>
<evidence type="ECO:0000313" key="5">
    <source>
        <dbReference type="Proteomes" id="UP000092698"/>
    </source>
</evidence>
<dbReference type="STRING" id="645517.A6F65_00947"/>